<dbReference type="GO" id="GO:0016020">
    <property type="term" value="C:membrane"/>
    <property type="evidence" value="ECO:0007669"/>
    <property type="project" value="InterPro"/>
</dbReference>
<evidence type="ECO:0000313" key="11">
    <source>
        <dbReference type="Proteomes" id="UP000239216"/>
    </source>
</evidence>
<dbReference type="EMBL" id="CP022513">
    <property type="protein sequence ID" value="AVN64446.1"/>
    <property type="molecule type" value="Genomic_DNA"/>
</dbReference>
<evidence type="ECO:0000256" key="2">
    <source>
        <dbReference type="ARBA" id="ARBA00022475"/>
    </source>
</evidence>
<evidence type="ECO:0000313" key="10">
    <source>
        <dbReference type="EMBL" id="AVN64446.1"/>
    </source>
</evidence>
<keyword evidence="7 9" id="KW-1133">Transmembrane helix</keyword>
<evidence type="ECO:0000256" key="7">
    <source>
        <dbReference type="ARBA" id="ARBA00022989"/>
    </source>
</evidence>
<dbReference type="PANTHER" id="PTHR33695:SF1">
    <property type="entry name" value="LIPOPROTEIN SIGNAL PEPTIDASE"/>
    <property type="match status" value="1"/>
</dbReference>
<dbReference type="GO" id="GO:0006508">
    <property type="term" value="P:proteolysis"/>
    <property type="evidence" value="ECO:0007669"/>
    <property type="project" value="UniProtKB-KW"/>
</dbReference>
<keyword evidence="10" id="KW-0449">Lipoprotein</keyword>
<accession>A0A2R3P7H1</accession>
<evidence type="ECO:0000256" key="9">
    <source>
        <dbReference type="SAM" id="Phobius"/>
    </source>
</evidence>
<sequence>MFKNQISNLIFGLKSYDFKWKFKLIVATPIMSFLILSDWIIKWVVVATMKENDSKTFINGFLNLQYKINLGSAYGRGDYADGLAKTVTLATLFVTLLIIVFIFLNDKKWIITCSILLAGGFANLLARAWAPATIRDGQEIYGGVVDMFVWGFDFLGSSGYIFNLADMWVNIGIGIGAVCFIIEMINIFKPKKEKEINKEVDKNEIKS</sequence>
<feature type="transmembrane region" description="Helical" evidence="9">
    <location>
        <begin position="140"/>
        <end position="162"/>
    </location>
</feature>
<dbReference type="GO" id="GO:0004190">
    <property type="term" value="F:aspartic-type endopeptidase activity"/>
    <property type="evidence" value="ECO:0007669"/>
    <property type="project" value="UniProtKB-KW"/>
</dbReference>
<evidence type="ECO:0000256" key="4">
    <source>
        <dbReference type="ARBA" id="ARBA00022692"/>
    </source>
</evidence>
<dbReference type="Proteomes" id="UP000239216">
    <property type="component" value="Chromosome"/>
</dbReference>
<reference evidence="10 11" key="1">
    <citation type="submission" date="2017-07" db="EMBL/GenBank/DDBJ databases">
        <title>Comparative genomic analysis of Mesoplasma florum.</title>
        <authorList>
            <person name="Baby V."/>
            <person name="Lachance J.-C."/>
            <person name="Gagnon J."/>
            <person name="Lucier J.-F."/>
            <person name="Matteau D."/>
            <person name="Knight T.F."/>
            <person name="Rodrigue S."/>
        </authorList>
    </citation>
    <scope>NUCLEOTIDE SEQUENCE [LARGE SCALE GENOMIC DNA]</scope>
    <source>
        <strain evidence="10 11">CnuA-2</strain>
    </source>
</reference>
<dbReference type="Pfam" id="PF01252">
    <property type="entry name" value="Peptidase_A8"/>
    <property type="match status" value="1"/>
</dbReference>
<protein>
    <submittedName>
        <fullName evidence="10">Lipoprotein signal peptidase</fullName>
    </submittedName>
</protein>
<gene>
    <name evidence="10" type="ORF">CG003_02090</name>
</gene>
<keyword evidence="2" id="KW-1003">Cell membrane</keyword>
<evidence type="ECO:0000256" key="6">
    <source>
        <dbReference type="ARBA" id="ARBA00022801"/>
    </source>
</evidence>
<evidence type="ECO:0000256" key="5">
    <source>
        <dbReference type="ARBA" id="ARBA00022750"/>
    </source>
</evidence>
<evidence type="ECO:0000256" key="3">
    <source>
        <dbReference type="ARBA" id="ARBA00022670"/>
    </source>
</evidence>
<dbReference type="NCBIfam" id="NF011349">
    <property type="entry name" value="PRK14766.1"/>
    <property type="match status" value="1"/>
</dbReference>
<keyword evidence="6" id="KW-0378">Hydrolase</keyword>
<evidence type="ECO:0000256" key="8">
    <source>
        <dbReference type="ARBA" id="ARBA00023136"/>
    </source>
</evidence>
<organism evidence="10 11">
    <name type="scientific">Mesoplasma florum</name>
    <name type="common">Acholeplasma florum</name>
    <dbReference type="NCBI Taxonomy" id="2151"/>
    <lineage>
        <taxon>Bacteria</taxon>
        <taxon>Bacillati</taxon>
        <taxon>Mycoplasmatota</taxon>
        <taxon>Mollicutes</taxon>
        <taxon>Entomoplasmatales</taxon>
        <taxon>Entomoplasmataceae</taxon>
        <taxon>Mesoplasma</taxon>
    </lineage>
</organism>
<keyword evidence="4 9" id="KW-0812">Transmembrane</keyword>
<name>A0A2R3P7H1_MESFO</name>
<keyword evidence="8 9" id="KW-0472">Membrane</keyword>
<comment type="similarity">
    <text evidence="1">Belongs to the peptidase A8 family.</text>
</comment>
<evidence type="ECO:0000256" key="1">
    <source>
        <dbReference type="ARBA" id="ARBA00006139"/>
    </source>
</evidence>
<keyword evidence="3" id="KW-0645">Protease</keyword>
<feature type="transmembrane region" description="Helical" evidence="9">
    <location>
        <begin position="109"/>
        <end position="128"/>
    </location>
</feature>
<dbReference type="RefSeq" id="WP_029512249.1">
    <property type="nucleotide sequence ID" value="NZ_CP022513.1"/>
</dbReference>
<feature type="transmembrane region" description="Helical" evidence="9">
    <location>
        <begin position="168"/>
        <end position="188"/>
    </location>
</feature>
<proteinExistence type="inferred from homology"/>
<feature type="transmembrane region" description="Helical" evidence="9">
    <location>
        <begin position="20"/>
        <end position="41"/>
    </location>
</feature>
<dbReference type="InterPro" id="IPR001872">
    <property type="entry name" value="Peptidase_A8"/>
</dbReference>
<keyword evidence="5" id="KW-0064">Aspartyl protease</keyword>
<feature type="transmembrane region" description="Helical" evidence="9">
    <location>
        <begin position="82"/>
        <end position="103"/>
    </location>
</feature>
<dbReference type="AlphaFoldDB" id="A0A2R3P7H1"/>
<dbReference type="PANTHER" id="PTHR33695">
    <property type="entry name" value="LIPOPROTEIN SIGNAL PEPTIDASE"/>
    <property type="match status" value="1"/>
</dbReference>